<evidence type="ECO:0000313" key="7">
    <source>
        <dbReference type="Proteomes" id="UP001468095"/>
    </source>
</evidence>
<proteinExistence type="predicted"/>
<feature type="region of interest" description="Disordered" evidence="1">
    <location>
        <begin position="76"/>
        <end position="115"/>
    </location>
</feature>
<dbReference type="InterPro" id="IPR025577">
    <property type="entry name" value="FlxA"/>
</dbReference>
<dbReference type="AlphaFoldDB" id="A0A653RK90"/>
<evidence type="ECO:0000313" key="5">
    <source>
        <dbReference type="Proteomes" id="UP000433737"/>
    </source>
</evidence>
<feature type="compositionally biased region" description="Basic and acidic residues" evidence="1">
    <location>
        <begin position="79"/>
        <end position="101"/>
    </location>
</feature>
<dbReference type="EMBL" id="JBCGBG010000001">
    <property type="protein sequence ID" value="MEL7694266.1"/>
    <property type="molecule type" value="Genomic_DNA"/>
</dbReference>
<feature type="compositionally biased region" description="Polar residues" evidence="1">
    <location>
        <begin position="105"/>
        <end position="115"/>
    </location>
</feature>
<evidence type="ECO:0000256" key="1">
    <source>
        <dbReference type="SAM" id="MobiDB-lite"/>
    </source>
</evidence>
<dbReference type="RefSeq" id="WP_031375866.1">
    <property type="nucleotide sequence ID" value="NZ_CAUQFK010000018.1"/>
</dbReference>
<evidence type="ECO:0000313" key="2">
    <source>
        <dbReference type="EMBL" id="MEL7694266.1"/>
    </source>
</evidence>
<dbReference type="GeneID" id="57345363"/>
<protein>
    <submittedName>
        <fullName evidence="3 4">FlxA</fullName>
    </submittedName>
</protein>
<reference evidence="3 6" key="2">
    <citation type="submission" date="2020-05" db="EMBL/GenBank/DDBJ databases">
        <title>Whole Genome Sequences of Enterobacteriales Associated with the International Space Station.</title>
        <authorList>
            <person name="Bharadwaj A."/>
            <person name="Daudu R."/>
            <person name="Singh N."/>
            <person name="Wood J."/>
            <person name="Debieu M."/>
            <person name="Mason C."/>
            <person name="Wang C."/>
            <person name="Venkateswaran K."/>
        </authorList>
    </citation>
    <scope>NUCLEOTIDE SEQUENCE [LARGE SCALE GENOMIC DNA]</scope>
    <source>
        <strain evidence="3 6">IF5SW-B1</strain>
    </source>
</reference>
<name>A0A653RK90_9GAMM</name>
<feature type="compositionally biased region" description="Low complexity" evidence="1">
    <location>
        <begin position="1"/>
        <end position="16"/>
    </location>
</feature>
<organism evidence="3 6">
    <name type="scientific">Pantoea brenneri</name>
    <dbReference type="NCBI Taxonomy" id="472694"/>
    <lineage>
        <taxon>Bacteria</taxon>
        <taxon>Pseudomonadati</taxon>
        <taxon>Pseudomonadota</taxon>
        <taxon>Gammaproteobacteria</taxon>
        <taxon>Enterobacterales</taxon>
        <taxon>Erwiniaceae</taxon>
        <taxon>Pantoea</taxon>
    </lineage>
</organism>
<dbReference type="Proteomes" id="UP000566985">
    <property type="component" value="Unassembled WGS sequence"/>
</dbReference>
<evidence type="ECO:0000313" key="4">
    <source>
        <dbReference type="EMBL" id="VXB55786.1"/>
    </source>
</evidence>
<accession>A0A653RK90</accession>
<dbReference type="EMBL" id="CABWMH010000008">
    <property type="protein sequence ID" value="VXB55786.1"/>
    <property type="molecule type" value="Genomic_DNA"/>
</dbReference>
<evidence type="ECO:0000313" key="6">
    <source>
        <dbReference type="Proteomes" id="UP000566985"/>
    </source>
</evidence>
<dbReference type="Proteomes" id="UP000433737">
    <property type="component" value="Unassembled WGS sequence"/>
</dbReference>
<reference evidence="4 5" key="1">
    <citation type="submission" date="2019-10" db="EMBL/GenBank/DDBJ databases">
        <authorList>
            <person name="Karimi E."/>
        </authorList>
    </citation>
    <scope>NUCLEOTIDE SEQUENCE [LARGE SCALE GENOMIC DNA]</scope>
    <source>
        <strain evidence="4">Pantoea sp. 111</strain>
    </source>
</reference>
<sequence length="115" mass="12292">MSSISGILSSAVSSGDSSGGGSVASQVAALSKQIQNITTQLKELSSNADLTDKQKAEMQQMYESQITMLEAQIAQLEQKQAEQAEQKNDDSKLPGEIKADGVNRPTDTNQLDVYI</sequence>
<dbReference type="Pfam" id="PF14282">
    <property type="entry name" value="FlxA"/>
    <property type="match status" value="1"/>
</dbReference>
<dbReference type="EMBL" id="JABWPM010000008">
    <property type="protein sequence ID" value="NUY96662.1"/>
    <property type="molecule type" value="Genomic_DNA"/>
</dbReference>
<comment type="caution">
    <text evidence="3">The sequence shown here is derived from an EMBL/GenBank/DDBJ whole genome shotgun (WGS) entry which is preliminary data.</text>
</comment>
<dbReference type="Proteomes" id="UP001468095">
    <property type="component" value="Unassembled WGS sequence"/>
</dbReference>
<reference evidence="2 7" key="3">
    <citation type="submission" date="2024-04" db="EMBL/GenBank/DDBJ databases">
        <authorList>
            <person name="Suleimanova A.D."/>
            <person name="Pudova D.S."/>
            <person name="Shagimardanova E.I."/>
            <person name="Sharipova M.R."/>
        </authorList>
    </citation>
    <scope>NUCLEOTIDE SEQUENCE [LARGE SCALE GENOMIC DNA]</scope>
    <source>
        <strain evidence="2 7">3.1</strain>
    </source>
</reference>
<evidence type="ECO:0000313" key="3">
    <source>
        <dbReference type="EMBL" id="NUY96662.1"/>
    </source>
</evidence>
<feature type="region of interest" description="Disordered" evidence="1">
    <location>
        <begin position="1"/>
        <end position="25"/>
    </location>
</feature>
<keyword evidence="7" id="KW-1185">Reference proteome</keyword>
<gene>
    <name evidence="2" type="ORF">AABB92_01105</name>
    <name evidence="3" type="ORF">HU668_09345</name>
    <name evidence="4" type="ORF">PANT111_160078</name>
</gene>